<feature type="transmembrane region" description="Helical" evidence="1">
    <location>
        <begin position="166"/>
        <end position="186"/>
    </location>
</feature>
<evidence type="ECO:0000313" key="2">
    <source>
        <dbReference type="EMBL" id="CAI5756680.1"/>
    </source>
</evidence>
<keyword evidence="3" id="KW-1185">Reference proteome</keyword>
<sequence length="449" mass="52441">MFLLFTFITLTLAASNRQLFFNYQNNAACILINEPTPFTQLSFNFQLGSNQSIPLVIFNYLDIVNFKNLPNFDQFLNHTYLDVNKFITKDVEFNFQTFKSKSLPEHFESTIIQESGEYNYQIFQNGTYCIYLPLYTFDETIIHPTHYYATMKIEHEFRHVDLYHKFSTNLTITILFASTLLLLSYFNPSIREFQIEKLTIVKQQLVTLLFGTFAFYFLYTINEFLTLFAIPSDKFYSLSEGTFGHAQYLIIDKWQKYTISKIYFGVAFKNFTKPRIFDLIFAINVISSFVSDYLIKIDSTDILVNDKPFQILKQSILVPGFYKSVLQNVETDGNKLTLEVASALQLISGILIQLITLIVGIKVYWKLKDRKLQAPILQSLLLHLITWSTFVKHLIYHLYIKISIRGIFDVGELLGVIGSLIETYQVKVVSLNLVEILLLWFIWTRDYTE</sequence>
<organism evidence="2 3">
    <name type="scientific">Candida verbasci</name>
    <dbReference type="NCBI Taxonomy" id="1227364"/>
    <lineage>
        <taxon>Eukaryota</taxon>
        <taxon>Fungi</taxon>
        <taxon>Dikarya</taxon>
        <taxon>Ascomycota</taxon>
        <taxon>Saccharomycotina</taxon>
        <taxon>Pichiomycetes</taxon>
        <taxon>Debaryomycetaceae</taxon>
        <taxon>Candida/Lodderomyces clade</taxon>
        <taxon>Candida</taxon>
    </lineage>
</organism>
<evidence type="ECO:0000256" key="1">
    <source>
        <dbReference type="SAM" id="Phobius"/>
    </source>
</evidence>
<proteinExistence type="predicted"/>
<feature type="transmembrane region" description="Helical" evidence="1">
    <location>
        <begin position="206"/>
        <end position="230"/>
    </location>
</feature>
<dbReference type="OrthoDB" id="4020022at2759"/>
<keyword evidence="1" id="KW-0812">Transmembrane</keyword>
<protein>
    <submittedName>
        <fullName evidence="2">Uncharacterized protein</fullName>
    </submittedName>
</protein>
<keyword evidence="1" id="KW-1133">Transmembrane helix</keyword>
<evidence type="ECO:0000313" key="3">
    <source>
        <dbReference type="Proteomes" id="UP001152885"/>
    </source>
</evidence>
<feature type="transmembrane region" description="Helical" evidence="1">
    <location>
        <begin position="343"/>
        <end position="365"/>
    </location>
</feature>
<keyword evidence="1" id="KW-0472">Membrane</keyword>
<accession>A0A9W4XK39</accession>
<reference evidence="2" key="1">
    <citation type="submission" date="2022-12" db="EMBL/GenBank/DDBJ databases">
        <authorList>
            <person name="Brejova B."/>
        </authorList>
    </citation>
    <scope>NUCLEOTIDE SEQUENCE</scope>
</reference>
<dbReference type="AlphaFoldDB" id="A0A9W4XK39"/>
<dbReference type="EMBL" id="CANTUO010000001">
    <property type="protein sequence ID" value="CAI5756680.1"/>
    <property type="molecule type" value="Genomic_DNA"/>
</dbReference>
<gene>
    <name evidence="2" type="ORF">CANVERA_P1198</name>
</gene>
<comment type="caution">
    <text evidence="2">The sequence shown here is derived from an EMBL/GenBank/DDBJ whole genome shotgun (WGS) entry which is preliminary data.</text>
</comment>
<name>A0A9W4XK39_9ASCO</name>
<dbReference type="Proteomes" id="UP001152885">
    <property type="component" value="Unassembled WGS sequence"/>
</dbReference>